<feature type="non-terminal residue" evidence="2">
    <location>
        <position position="34"/>
    </location>
</feature>
<evidence type="ECO:0000313" key="2">
    <source>
        <dbReference type="EMBL" id="GFD42139.1"/>
    </source>
</evidence>
<evidence type="ECO:0000256" key="1">
    <source>
        <dbReference type="SAM" id="MobiDB-lite"/>
    </source>
</evidence>
<dbReference type="AlphaFoldDB" id="A0A699W610"/>
<organism evidence="2">
    <name type="scientific">Tanacetum cinerariifolium</name>
    <name type="common">Dalmatian daisy</name>
    <name type="synonym">Chrysanthemum cinerariifolium</name>
    <dbReference type="NCBI Taxonomy" id="118510"/>
    <lineage>
        <taxon>Eukaryota</taxon>
        <taxon>Viridiplantae</taxon>
        <taxon>Streptophyta</taxon>
        <taxon>Embryophyta</taxon>
        <taxon>Tracheophyta</taxon>
        <taxon>Spermatophyta</taxon>
        <taxon>Magnoliopsida</taxon>
        <taxon>eudicotyledons</taxon>
        <taxon>Gunneridae</taxon>
        <taxon>Pentapetalae</taxon>
        <taxon>asterids</taxon>
        <taxon>campanulids</taxon>
        <taxon>Asterales</taxon>
        <taxon>Asteraceae</taxon>
        <taxon>Asteroideae</taxon>
        <taxon>Anthemideae</taxon>
        <taxon>Anthemidinae</taxon>
        <taxon>Tanacetum</taxon>
    </lineage>
</organism>
<sequence>DVGSHEEGKESDESDNDRDEGSDDDSEKTIKSGA</sequence>
<protein>
    <submittedName>
        <fullName evidence="2">Uncharacterized protein</fullName>
    </submittedName>
</protein>
<feature type="compositionally biased region" description="Acidic residues" evidence="1">
    <location>
        <begin position="9"/>
        <end position="26"/>
    </location>
</feature>
<feature type="region of interest" description="Disordered" evidence="1">
    <location>
        <begin position="1"/>
        <end position="34"/>
    </location>
</feature>
<proteinExistence type="predicted"/>
<accession>A0A699W610</accession>
<comment type="caution">
    <text evidence="2">The sequence shown here is derived from an EMBL/GenBank/DDBJ whole genome shotgun (WGS) entry which is preliminary data.</text>
</comment>
<feature type="non-terminal residue" evidence="2">
    <location>
        <position position="1"/>
    </location>
</feature>
<gene>
    <name evidence="2" type="ORF">Tci_914108</name>
</gene>
<name>A0A699W610_TANCI</name>
<reference evidence="2" key="1">
    <citation type="journal article" date="2019" name="Sci. Rep.">
        <title>Draft genome of Tanacetum cinerariifolium, the natural source of mosquito coil.</title>
        <authorList>
            <person name="Yamashiro T."/>
            <person name="Shiraishi A."/>
            <person name="Satake H."/>
            <person name="Nakayama K."/>
        </authorList>
    </citation>
    <scope>NUCLEOTIDE SEQUENCE</scope>
</reference>
<dbReference type="EMBL" id="BKCJ011567047">
    <property type="protein sequence ID" value="GFD42139.1"/>
    <property type="molecule type" value="Genomic_DNA"/>
</dbReference>